<sequence>MWLNEEGFKNALKTWWEGFDFSGSASFIMVDKLKALKPILRNWNRDVFGKIEVQKALALNLADFWDKEESSCSFSLEELDVRREARENYKKWALFEEMSWKQKSREVWLKEGDRDMEIFHMMANAHRRRN</sequence>
<dbReference type="EMBL" id="JARBHA010000020">
    <property type="protein sequence ID" value="KAJ9671013.1"/>
    <property type="molecule type" value="Genomic_DNA"/>
</dbReference>
<reference evidence="1 2" key="1">
    <citation type="journal article" date="2023" name="BMC Biotechnol.">
        <title>Vitis rotundifolia cv Carlos genome sequencing.</title>
        <authorList>
            <person name="Huff M."/>
            <person name="Hulse-Kemp A."/>
            <person name="Scheffler B."/>
            <person name="Youngblood R."/>
            <person name="Simpson S."/>
            <person name="Babiker E."/>
            <person name="Staton M."/>
        </authorList>
    </citation>
    <scope>NUCLEOTIDE SEQUENCE [LARGE SCALE GENOMIC DNA]</scope>
    <source>
        <tissue evidence="1">Leaf</tissue>
    </source>
</reference>
<organism evidence="1 2">
    <name type="scientific">Vitis rotundifolia</name>
    <name type="common">Muscadine grape</name>
    <dbReference type="NCBI Taxonomy" id="103349"/>
    <lineage>
        <taxon>Eukaryota</taxon>
        <taxon>Viridiplantae</taxon>
        <taxon>Streptophyta</taxon>
        <taxon>Embryophyta</taxon>
        <taxon>Tracheophyta</taxon>
        <taxon>Spermatophyta</taxon>
        <taxon>Magnoliopsida</taxon>
        <taxon>eudicotyledons</taxon>
        <taxon>Gunneridae</taxon>
        <taxon>Pentapetalae</taxon>
        <taxon>rosids</taxon>
        <taxon>Vitales</taxon>
        <taxon>Vitaceae</taxon>
        <taxon>Viteae</taxon>
        <taxon>Vitis</taxon>
    </lineage>
</organism>
<gene>
    <name evidence="1" type="ORF">PVL29_027135</name>
</gene>
<comment type="caution">
    <text evidence="1">The sequence shown here is derived from an EMBL/GenBank/DDBJ whole genome shotgun (WGS) entry which is preliminary data.</text>
</comment>
<dbReference type="AlphaFoldDB" id="A0AA38YIF4"/>
<proteinExistence type="predicted"/>
<evidence type="ECO:0000313" key="2">
    <source>
        <dbReference type="Proteomes" id="UP001168098"/>
    </source>
</evidence>
<keyword evidence="2" id="KW-1185">Reference proteome</keyword>
<evidence type="ECO:0000313" key="1">
    <source>
        <dbReference type="EMBL" id="KAJ9671013.1"/>
    </source>
</evidence>
<protein>
    <submittedName>
        <fullName evidence="1">Uncharacterized protein</fullName>
    </submittedName>
</protein>
<name>A0AA38YIF4_VITRO</name>
<dbReference type="Proteomes" id="UP001168098">
    <property type="component" value="Unassembled WGS sequence"/>
</dbReference>
<accession>A0AA38YIF4</accession>